<dbReference type="PANTHER" id="PTHR36965:SF1">
    <property type="entry name" value="FE(2+)-TRAFFICKING PROTEIN-RELATED"/>
    <property type="match status" value="1"/>
</dbReference>
<evidence type="ECO:0000256" key="1">
    <source>
        <dbReference type="ARBA" id="ARBA00023004"/>
    </source>
</evidence>
<dbReference type="PIRSF" id="PIRSF029827">
    <property type="entry name" value="Fe_traffic_YggX"/>
    <property type="match status" value="1"/>
</dbReference>
<dbReference type="HAMAP" id="MF_00686">
    <property type="entry name" value="Fe_traffic_YggX"/>
    <property type="match status" value="1"/>
</dbReference>
<feature type="non-terminal residue" evidence="2">
    <location>
        <position position="1"/>
    </location>
</feature>
<dbReference type="Pfam" id="PF04362">
    <property type="entry name" value="Iron_traffic"/>
    <property type="match status" value="1"/>
</dbReference>
<dbReference type="GO" id="GO:0005829">
    <property type="term" value="C:cytosol"/>
    <property type="evidence" value="ECO:0007669"/>
    <property type="project" value="TreeGrafter"/>
</dbReference>
<proteinExistence type="inferred from homology"/>
<dbReference type="EMBL" id="UINC01214502">
    <property type="protein sequence ID" value="SVE39761.1"/>
    <property type="molecule type" value="Genomic_DNA"/>
</dbReference>
<sequence length="85" mass="9581">VVLGREAEALDSAPWPGELGQRIFENVSQDGWQQWLQRQTMLLNEKRLSPINPEHKGYLTAQMEAFFFGDGGDEPEGWVPPGNDP</sequence>
<dbReference type="PANTHER" id="PTHR36965">
    <property type="entry name" value="FE(2+)-TRAFFICKING PROTEIN-RELATED"/>
    <property type="match status" value="1"/>
</dbReference>
<dbReference type="GO" id="GO:0005506">
    <property type="term" value="F:iron ion binding"/>
    <property type="evidence" value="ECO:0007669"/>
    <property type="project" value="InterPro"/>
</dbReference>
<protein>
    <recommendedName>
        <fullName evidence="3">Oxidative damage protection protein</fullName>
    </recommendedName>
</protein>
<organism evidence="2">
    <name type="scientific">marine metagenome</name>
    <dbReference type="NCBI Taxonomy" id="408172"/>
    <lineage>
        <taxon>unclassified sequences</taxon>
        <taxon>metagenomes</taxon>
        <taxon>ecological metagenomes</taxon>
    </lineage>
</organism>
<dbReference type="SUPFAM" id="SSF111148">
    <property type="entry name" value="YggX-like"/>
    <property type="match status" value="1"/>
</dbReference>
<name>A0A383D5U6_9ZZZZ</name>
<reference evidence="2" key="1">
    <citation type="submission" date="2018-05" db="EMBL/GenBank/DDBJ databases">
        <authorList>
            <person name="Lanie J.A."/>
            <person name="Ng W.-L."/>
            <person name="Kazmierczak K.M."/>
            <person name="Andrzejewski T.M."/>
            <person name="Davidsen T.M."/>
            <person name="Wayne K.J."/>
            <person name="Tettelin H."/>
            <person name="Glass J.I."/>
            <person name="Rusch D."/>
            <person name="Podicherti R."/>
            <person name="Tsui H.-C.T."/>
            <person name="Winkler M.E."/>
        </authorList>
    </citation>
    <scope>NUCLEOTIDE SEQUENCE</scope>
</reference>
<dbReference type="AlphaFoldDB" id="A0A383D5U6"/>
<evidence type="ECO:0000313" key="2">
    <source>
        <dbReference type="EMBL" id="SVE39761.1"/>
    </source>
</evidence>
<dbReference type="InterPro" id="IPR007457">
    <property type="entry name" value="Fe_traffick_prot_YggX"/>
</dbReference>
<evidence type="ECO:0008006" key="3">
    <source>
        <dbReference type="Google" id="ProtNLM"/>
    </source>
</evidence>
<keyword evidence="1" id="KW-0408">Iron</keyword>
<dbReference type="NCBIfam" id="NF003817">
    <property type="entry name" value="PRK05408.1"/>
    <property type="match status" value="1"/>
</dbReference>
<dbReference type="GO" id="GO:0034599">
    <property type="term" value="P:cellular response to oxidative stress"/>
    <property type="evidence" value="ECO:0007669"/>
    <property type="project" value="TreeGrafter"/>
</dbReference>
<accession>A0A383D5U6</accession>
<gene>
    <name evidence="2" type="ORF">METZ01_LOCUS492615</name>
</gene>
<dbReference type="Gene3D" id="1.10.3880.10">
    <property type="entry name" value="Fe(II) trafficking protein YggX"/>
    <property type="match status" value="1"/>
</dbReference>
<dbReference type="InterPro" id="IPR036766">
    <property type="entry name" value="Fe_traffick_prot_YggX_sf"/>
</dbReference>